<dbReference type="AlphaFoldDB" id="A0A7M3V9D1"/>
<reference evidence="2 3" key="1">
    <citation type="submission" date="2019-06" db="EMBL/GenBank/DDBJ databases">
        <title>Sulfurimonas gotlandica sp. nov., a chemoautotrophic and psychrotolerant epsilonproteobacterium isolated from a pelagic redoxcline, and an emended description of the genus Sulfurimonas.</title>
        <authorList>
            <person name="Wang S."/>
            <person name="Jiang L."/>
            <person name="Shao Z."/>
        </authorList>
    </citation>
    <scope>NUCLEOTIDE SEQUENCE [LARGE SCALE GENOMIC DNA]</scope>
    <source>
        <strain evidence="2 3">B2</strain>
    </source>
</reference>
<accession>A0A7M3V9D1</accession>
<dbReference type="InterPro" id="IPR035965">
    <property type="entry name" value="PAS-like_dom_sf"/>
</dbReference>
<dbReference type="NCBIfam" id="TIGR00229">
    <property type="entry name" value="sensory_box"/>
    <property type="match status" value="1"/>
</dbReference>
<dbReference type="EMBL" id="CP041165">
    <property type="protein sequence ID" value="QOP40364.1"/>
    <property type="molecule type" value="Genomic_DNA"/>
</dbReference>
<dbReference type="Proteomes" id="UP000593910">
    <property type="component" value="Chromosome"/>
</dbReference>
<evidence type="ECO:0000313" key="3">
    <source>
        <dbReference type="Proteomes" id="UP000593910"/>
    </source>
</evidence>
<dbReference type="CDD" id="cd00130">
    <property type="entry name" value="PAS"/>
    <property type="match status" value="1"/>
</dbReference>
<evidence type="ECO:0000313" key="2">
    <source>
        <dbReference type="EMBL" id="QOP40364.1"/>
    </source>
</evidence>
<proteinExistence type="predicted"/>
<keyword evidence="3" id="KW-1185">Reference proteome</keyword>
<dbReference type="RefSeq" id="WP_193113792.1">
    <property type="nucleotide sequence ID" value="NZ_CP041165.1"/>
</dbReference>
<dbReference type="Gene3D" id="3.30.450.20">
    <property type="entry name" value="PAS domain"/>
    <property type="match status" value="1"/>
</dbReference>
<dbReference type="InterPro" id="IPR000014">
    <property type="entry name" value="PAS"/>
</dbReference>
<dbReference type="Pfam" id="PF08447">
    <property type="entry name" value="PAS_3"/>
    <property type="match status" value="1"/>
</dbReference>
<sequence>MREYILKSDDFLVSQTDEKGKILFANDDFCKIAGYTIEELVGKQHNIVRHPDMPKAAFKDLWSTVKQNKIWTGYVKNATKDGGFYWVFATVYPMKDPVTKETRYLSCRRKPSKEEILQAEELYKTLQ</sequence>
<protein>
    <submittedName>
        <fullName evidence="2">PAS domain S-box protein</fullName>
    </submittedName>
</protein>
<evidence type="ECO:0000259" key="1">
    <source>
        <dbReference type="PROSITE" id="PS50112"/>
    </source>
</evidence>
<dbReference type="KEGG" id="smax:FJR03_00850"/>
<dbReference type="SUPFAM" id="SSF55785">
    <property type="entry name" value="PYP-like sensor domain (PAS domain)"/>
    <property type="match status" value="1"/>
</dbReference>
<organism evidence="2 3">
    <name type="scientific">Sulfurimonas marina</name>
    <dbReference type="NCBI Taxonomy" id="2590551"/>
    <lineage>
        <taxon>Bacteria</taxon>
        <taxon>Pseudomonadati</taxon>
        <taxon>Campylobacterota</taxon>
        <taxon>Epsilonproteobacteria</taxon>
        <taxon>Campylobacterales</taxon>
        <taxon>Sulfurimonadaceae</taxon>
        <taxon>Sulfurimonas</taxon>
    </lineage>
</organism>
<dbReference type="PROSITE" id="PS50112">
    <property type="entry name" value="PAS"/>
    <property type="match status" value="1"/>
</dbReference>
<name>A0A7M3V9D1_9BACT</name>
<feature type="domain" description="PAS" evidence="1">
    <location>
        <begin position="17"/>
        <end position="52"/>
    </location>
</feature>
<dbReference type="InterPro" id="IPR013655">
    <property type="entry name" value="PAS_fold_3"/>
</dbReference>
<gene>
    <name evidence="2" type="ORF">FJR03_00850</name>
</gene>